<proteinExistence type="predicted"/>
<dbReference type="GO" id="GO:0042802">
    <property type="term" value="F:identical protein binding"/>
    <property type="evidence" value="ECO:0007669"/>
    <property type="project" value="TreeGrafter"/>
</dbReference>
<gene>
    <name evidence="3" type="ORF">DEAC_c24180</name>
</gene>
<dbReference type="AlphaFoldDB" id="A0A0J1FS12"/>
<dbReference type="Gene3D" id="3.30.565.10">
    <property type="entry name" value="Histidine kinase-like ATPase, C-terminal domain"/>
    <property type="match status" value="1"/>
</dbReference>
<dbReference type="InterPro" id="IPR032834">
    <property type="entry name" value="NatK-like_C"/>
</dbReference>
<feature type="transmembrane region" description="Helical" evidence="1">
    <location>
        <begin position="124"/>
        <end position="146"/>
    </location>
</feature>
<feature type="transmembrane region" description="Helical" evidence="1">
    <location>
        <begin position="6"/>
        <end position="27"/>
    </location>
</feature>
<comment type="caution">
    <text evidence="3">The sequence shown here is derived from an EMBL/GenBank/DDBJ whole genome shotgun (WGS) entry which is preliminary data.</text>
</comment>
<sequence length="446" mass="50734">MQWQWLYYPVIPIITLTAQLICFYQTLETRRPLLIQITCWLMSTVTVCSGWRLLMYLGVENTLYYYLLITLQVLCFLYLYSGSVAKKLFVYFATWQIATFVSTLCGDIAGLLSLGYNEGLVARYILYFISCLILLQLYIFSARDFVRKYLAMLARNNHIFALYPVLAFVVFSVLFSPIEAGAAVDKVIYMLLFEAMIIFTYYLLFRQIEAIYNRTLIESRLASTEQMVLLQKRYYAQLESNTIQQRSMMHDTRHHLVTIASLGKNGEFAELLRYAYELIEKCDATVSRCFCQNSAANAILSGYIERAEQRNISVSVDMELPENIGINRYDLCTVLGNCIENAIEACQRISPHSPLYPKRYIDIRGRRDGDRLILRIKNACDTAGSGHLSLVSSKGAVGGIGLQNVLSVVERHRGSMSTEFGDNCFTFCAVMCDSEDGEEPGEIPAS</sequence>
<dbReference type="Pfam" id="PF14501">
    <property type="entry name" value="HATPase_c_5"/>
    <property type="match status" value="1"/>
</dbReference>
<evidence type="ECO:0000259" key="2">
    <source>
        <dbReference type="Pfam" id="PF14501"/>
    </source>
</evidence>
<dbReference type="PATRIC" id="fig|476652.3.peg.2516"/>
<protein>
    <recommendedName>
        <fullName evidence="2">Sensor histidine kinase NatK-like C-terminal domain-containing protein</fullName>
    </recommendedName>
</protein>
<feature type="transmembrane region" description="Helical" evidence="1">
    <location>
        <begin position="88"/>
        <end position="112"/>
    </location>
</feature>
<reference evidence="3 4" key="1">
    <citation type="submission" date="2015-06" db="EMBL/GenBank/DDBJ databases">
        <title>Draft genome of the moderately acidophilic sulfate reducer Candidatus Desulfosporosinus acididurans strain M1.</title>
        <authorList>
            <person name="Poehlein A."/>
            <person name="Petzsch P."/>
            <person name="Johnson B.D."/>
            <person name="Schloemann M."/>
            <person name="Daniel R."/>
            <person name="Muehling M."/>
        </authorList>
    </citation>
    <scope>NUCLEOTIDE SEQUENCE [LARGE SCALE GENOMIC DNA]</scope>
    <source>
        <strain evidence="3 4">M1</strain>
    </source>
</reference>
<feature type="transmembrane region" description="Helical" evidence="1">
    <location>
        <begin position="158"/>
        <end position="175"/>
    </location>
</feature>
<dbReference type="STRING" id="476652.DEAC_c24180"/>
<keyword evidence="1" id="KW-0812">Transmembrane</keyword>
<keyword evidence="4" id="KW-1185">Reference proteome</keyword>
<evidence type="ECO:0000313" key="4">
    <source>
        <dbReference type="Proteomes" id="UP000036356"/>
    </source>
</evidence>
<dbReference type="EMBL" id="LDZY01000007">
    <property type="protein sequence ID" value="KLU65788.1"/>
    <property type="molecule type" value="Genomic_DNA"/>
</dbReference>
<organism evidence="3 4">
    <name type="scientific">Desulfosporosinus acididurans</name>
    <dbReference type="NCBI Taxonomy" id="476652"/>
    <lineage>
        <taxon>Bacteria</taxon>
        <taxon>Bacillati</taxon>
        <taxon>Bacillota</taxon>
        <taxon>Clostridia</taxon>
        <taxon>Eubacteriales</taxon>
        <taxon>Desulfitobacteriaceae</taxon>
        <taxon>Desulfosporosinus</taxon>
    </lineage>
</organism>
<dbReference type="PANTHER" id="PTHR40448">
    <property type="entry name" value="TWO-COMPONENT SENSOR HISTIDINE KINASE"/>
    <property type="match status" value="1"/>
</dbReference>
<evidence type="ECO:0000256" key="1">
    <source>
        <dbReference type="SAM" id="Phobius"/>
    </source>
</evidence>
<dbReference type="CDD" id="cd16935">
    <property type="entry name" value="HATPase_AgrC-ComD-like"/>
    <property type="match status" value="1"/>
</dbReference>
<keyword evidence="1" id="KW-0472">Membrane</keyword>
<keyword evidence="1" id="KW-1133">Transmembrane helix</keyword>
<accession>A0A0J1FS12</accession>
<feature type="transmembrane region" description="Helical" evidence="1">
    <location>
        <begin position="63"/>
        <end position="81"/>
    </location>
</feature>
<dbReference type="Proteomes" id="UP000036356">
    <property type="component" value="Unassembled WGS sequence"/>
</dbReference>
<evidence type="ECO:0000313" key="3">
    <source>
        <dbReference type="EMBL" id="KLU65788.1"/>
    </source>
</evidence>
<dbReference type="PANTHER" id="PTHR40448:SF1">
    <property type="entry name" value="TWO-COMPONENT SENSOR HISTIDINE KINASE"/>
    <property type="match status" value="1"/>
</dbReference>
<feature type="domain" description="Sensor histidine kinase NatK-like C-terminal" evidence="2">
    <location>
        <begin position="327"/>
        <end position="426"/>
    </location>
</feature>
<name>A0A0J1FS12_9FIRM</name>
<dbReference type="SUPFAM" id="SSF55874">
    <property type="entry name" value="ATPase domain of HSP90 chaperone/DNA topoisomerase II/histidine kinase"/>
    <property type="match status" value="1"/>
</dbReference>
<feature type="transmembrane region" description="Helical" evidence="1">
    <location>
        <begin position="187"/>
        <end position="205"/>
    </location>
</feature>
<feature type="transmembrane region" description="Helical" evidence="1">
    <location>
        <begin position="39"/>
        <end position="57"/>
    </location>
</feature>
<dbReference type="InterPro" id="IPR036890">
    <property type="entry name" value="HATPase_C_sf"/>
</dbReference>